<protein>
    <submittedName>
        <fullName evidence="2">DUF2589 domain-containing protein</fullName>
    </submittedName>
</protein>
<dbReference type="EMBL" id="PDUU01000009">
    <property type="protein sequence ID" value="PHN96846.1"/>
    <property type="molecule type" value="Genomic_DNA"/>
</dbReference>
<reference evidence="3 4" key="1">
    <citation type="journal article" date="2016" name="Nat. Commun.">
        <title>Microbial interactions lead to rapid micro-scale successions on model marine particles.</title>
        <authorList>
            <person name="Datta M.S."/>
            <person name="Sliwerska E."/>
            <person name="Gore J."/>
            <person name="Polz M.F."/>
            <person name="Cordero O.X."/>
        </authorList>
    </citation>
    <scope>NUCLEOTIDE SEQUENCE [LARGE SCALE GENOMIC DNA]</scope>
    <source>
        <strain evidence="3 4">4G03</strain>
    </source>
</reference>
<name>A0A2G1BS30_9FLAO</name>
<gene>
    <name evidence="3" type="ORF">CSC81_10510</name>
    <name evidence="2" type="ORF">Q8W23_13020</name>
</gene>
<dbReference type="Proteomes" id="UP001242342">
    <property type="component" value="Unassembled WGS sequence"/>
</dbReference>
<evidence type="ECO:0000256" key="1">
    <source>
        <dbReference type="SAM" id="MobiDB-lite"/>
    </source>
</evidence>
<organism evidence="3 4">
    <name type="scientific">Tenacibaculum discolor</name>
    <dbReference type="NCBI Taxonomy" id="361581"/>
    <lineage>
        <taxon>Bacteria</taxon>
        <taxon>Pseudomonadati</taxon>
        <taxon>Bacteroidota</taxon>
        <taxon>Flavobacteriia</taxon>
        <taxon>Flavobacteriales</taxon>
        <taxon>Flavobacteriaceae</taxon>
        <taxon>Tenacibaculum</taxon>
    </lineage>
</organism>
<feature type="compositionally biased region" description="Polar residues" evidence="1">
    <location>
        <begin position="75"/>
        <end position="87"/>
    </location>
</feature>
<evidence type="ECO:0000313" key="2">
    <source>
        <dbReference type="EMBL" id="MDP2542396.1"/>
    </source>
</evidence>
<comment type="caution">
    <text evidence="3">The sequence shown here is derived from an EMBL/GenBank/DDBJ whole genome shotgun (WGS) entry which is preliminary data.</text>
</comment>
<keyword evidence="5" id="KW-1185">Reference proteome</keyword>
<evidence type="ECO:0000313" key="5">
    <source>
        <dbReference type="Proteomes" id="UP001242342"/>
    </source>
</evidence>
<sequence length="206" mass="22575">MPNLVPELNSLDFNVYVGGPLQAAIQAQTAASMATVNFIKEVGFEKDNDPATPDELRYVDFNYKKSVPNPHLGKTPQQLTDEGLPSSTDVSSNFIESEIEIKVPFLTMLTIPSIRIDEVNIDFNARLSSTETRNVSSEFAASAELGINYKIVNFKASASYKRNTSQGVKVDKTYNLGVKVRAVNDELPEGLSRILNMLEDSIAAVA</sequence>
<proteinExistence type="predicted"/>
<dbReference type="AlphaFoldDB" id="A0A2G1BS30"/>
<dbReference type="EMBL" id="JAUYVU010000010">
    <property type="protein sequence ID" value="MDP2542396.1"/>
    <property type="molecule type" value="Genomic_DNA"/>
</dbReference>
<dbReference type="Proteomes" id="UP000222163">
    <property type="component" value="Unassembled WGS sequence"/>
</dbReference>
<reference evidence="3" key="2">
    <citation type="submission" date="2017-10" db="EMBL/GenBank/DDBJ databases">
        <authorList>
            <person name="Enke T.N."/>
            <person name="Cordero O.X."/>
        </authorList>
    </citation>
    <scope>NUCLEOTIDE SEQUENCE</scope>
    <source>
        <strain evidence="3">4G03</strain>
    </source>
</reference>
<dbReference type="RefSeq" id="WP_099215714.1">
    <property type="nucleotide sequence ID" value="NZ_JAUYVU010000010.1"/>
</dbReference>
<accession>A0A2G1BS30</accession>
<evidence type="ECO:0000313" key="3">
    <source>
        <dbReference type="EMBL" id="PHN96846.1"/>
    </source>
</evidence>
<dbReference type="InterPro" id="IPR024510">
    <property type="entry name" value="DUF2589"/>
</dbReference>
<dbReference type="Pfam" id="PF11655">
    <property type="entry name" value="DUF2589"/>
    <property type="match status" value="1"/>
</dbReference>
<evidence type="ECO:0000313" key="4">
    <source>
        <dbReference type="Proteomes" id="UP000222163"/>
    </source>
</evidence>
<reference evidence="2 5" key="3">
    <citation type="submission" date="2023-07" db="EMBL/GenBank/DDBJ databases">
        <title>Genome content predicts the carbon catabolic preferences of heterotrophic bacteria.</title>
        <authorList>
            <person name="Gralka M."/>
        </authorList>
    </citation>
    <scope>NUCLEOTIDE SEQUENCE [LARGE SCALE GENOMIC DNA]</scope>
    <source>
        <strain evidence="2 5">4G03</strain>
    </source>
</reference>
<feature type="region of interest" description="Disordered" evidence="1">
    <location>
        <begin position="68"/>
        <end position="87"/>
    </location>
</feature>